<dbReference type="NCBIfam" id="NF003439">
    <property type="entry name" value="PRK04968.1"/>
    <property type="match status" value="1"/>
</dbReference>
<name>A0A9X2CCY0_9GAMM</name>
<comment type="function">
    <text evidence="4">Interacts with the SecY protein in vivo. May bind preferentially to an uncomplexed state of SecY, thus functioning either as a chelating agent for excess SecY in the cell or as a regulatory factor that negatively controls the translocase function.</text>
</comment>
<comment type="subcellular location">
    <subcellularLocation>
        <location evidence="4">Cell inner membrane</location>
        <topology evidence="4">Peripheral membrane protein</topology>
        <orientation evidence="4">Cytoplasmic side</orientation>
    </subcellularLocation>
    <text evidence="4">Loosely associated with the cytoplasmic side of the inner membrane, probably via SecY.</text>
</comment>
<comment type="similarity">
    <text evidence="4">Belongs to the Syd family.</text>
</comment>
<dbReference type="Gene3D" id="3.40.1580.20">
    <property type="entry name" value="Syd protein"/>
    <property type="match status" value="1"/>
</dbReference>
<dbReference type="HAMAP" id="MF_01104">
    <property type="entry name" value="Syd"/>
    <property type="match status" value="1"/>
</dbReference>
<evidence type="ECO:0000313" key="5">
    <source>
        <dbReference type="EMBL" id="MCL1138588.1"/>
    </source>
</evidence>
<dbReference type="CDD" id="cd16323">
    <property type="entry name" value="Syd"/>
    <property type="match status" value="1"/>
</dbReference>
<keyword evidence="1 4" id="KW-1003">Cell membrane</keyword>
<comment type="caution">
    <text evidence="5">The sequence shown here is derived from an EMBL/GenBank/DDBJ whole genome shotgun (WGS) entry which is preliminary data.</text>
</comment>
<dbReference type="Proteomes" id="UP001139293">
    <property type="component" value="Unassembled WGS sequence"/>
</dbReference>
<dbReference type="AlphaFoldDB" id="A0A9X2CCY0"/>
<proteinExistence type="inferred from homology"/>
<evidence type="ECO:0000256" key="4">
    <source>
        <dbReference type="HAMAP-Rule" id="MF_01104"/>
    </source>
</evidence>
<dbReference type="InterPro" id="IPR038228">
    <property type="entry name" value="Syd_sf"/>
</dbReference>
<evidence type="ECO:0000256" key="1">
    <source>
        <dbReference type="ARBA" id="ARBA00022475"/>
    </source>
</evidence>
<protein>
    <recommendedName>
        <fullName evidence="4">Protein Syd</fullName>
    </recommendedName>
</protein>
<organism evidence="5 6">
    <name type="scientific">Shewanella pneumatophori</name>
    <dbReference type="NCBI Taxonomy" id="314092"/>
    <lineage>
        <taxon>Bacteria</taxon>
        <taxon>Pseudomonadati</taxon>
        <taxon>Pseudomonadota</taxon>
        <taxon>Gammaproteobacteria</taxon>
        <taxon>Alteromonadales</taxon>
        <taxon>Shewanellaceae</taxon>
        <taxon>Shewanella</taxon>
    </lineage>
</organism>
<dbReference type="Pfam" id="PF07348">
    <property type="entry name" value="Syd"/>
    <property type="match status" value="1"/>
</dbReference>
<keyword evidence="6" id="KW-1185">Reference proteome</keyword>
<dbReference type="GO" id="GO:0009898">
    <property type="term" value="C:cytoplasmic side of plasma membrane"/>
    <property type="evidence" value="ECO:0007669"/>
    <property type="project" value="InterPro"/>
</dbReference>
<gene>
    <name evidence="4 5" type="primary">syd</name>
    <name evidence="5" type="ORF">L2740_08540</name>
</gene>
<keyword evidence="2 4" id="KW-0997">Cell inner membrane</keyword>
<dbReference type="InterPro" id="IPR009948">
    <property type="entry name" value="Syd"/>
</dbReference>
<sequence length="213" mass="24309">MSSLPALDLFLSKYQQAYMDKLGEQPRYYAQGQKSECVVAEAGSDGAVFWQSVVRQQPGEFANVETALEMTLSAEINPFFGSHFSAPLFFDSQWGQGELIQVWDQTDFEYLQQNIIGHLMMKRKLKQEPTWFIGILDDEDKMLTVNNSDGSVWIEIPGEVQSVKLSDSLNEFINELTPRVTPAVKPIEESMPQLDHPGIWQRMKLMWANLRGK</sequence>
<reference evidence="5" key="1">
    <citation type="submission" date="2022-01" db="EMBL/GenBank/DDBJ databases">
        <title>Whole genome-based taxonomy of the Shewanellaceae.</title>
        <authorList>
            <person name="Martin-Rodriguez A.J."/>
        </authorList>
    </citation>
    <scope>NUCLEOTIDE SEQUENCE</scope>
    <source>
        <strain evidence="5">KCTC 23973</strain>
    </source>
</reference>
<dbReference type="EMBL" id="JAKILB010000004">
    <property type="protein sequence ID" value="MCL1138588.1"/>
    <property type="molecule type" value="Genomic_DNA"/>
</dbReference>
<accession>A0A9X2CCY0</accession>
<evidence type="ECO:0000313" key="6">
    <source>
        <dbReference type="Proteomes" id="UP001139293"/>
    </source>
</evidence>
<evidence type="ECO:0000256" key="2">
    <source>
        <dbReference type="ARBA" id="ARBA00022519"/>
    </source>
</evidence>
<evidence type="ECO:0000256" key="3">
    <source>
        <dbReference type="ARBA" id="ARBA00023136"/>
    </source>
</evidence>
<keyword evidence="3 4" id="KW-0472">Membrane</keyword>
<dbReference type="RefSeq" id="WP_248949634.1">
    <property type="nucleotide sequence ID" value="NZ_JAKILB010000004.1"/>
</dbReference>